<dbReference type="SUPFAM" id="SSF50249">
    <property type="entry name" value="Nucleic acid-binding proteins"/>
    <property type="match status" value="1"/>
</dbReference>
<keyword evidence="9 13" id="KW-0694">RNA-binding</keyword>
<comment type="caution">
    <text evidence="13">Lacks conserved residue(s) required for the propagation of feature annotation.</text>
</comment>
<comment type="subunit">
    <text evidence="3 13">Homodimer.</text>
</comment>
<proteinExistence type="inferred from homology"/>
<evidence type="ECO:0000256" key="9">
    <source>
        <dbReference type="ARBA" id="ARBA00022884"/>
    </source>
</evidence>
<dbReference type="PRINTS" id="PR01041">
    <property type="entry name" value="TRNASYNTHMET"/>
</dbReference>
<evidence type="ECO:0000256" key="11">
    <source>
        <dbReference type="ARBA" id="ARBA00023146"/>
    </source>
</evidence>
<comment type="catalytic activity">
    <reaction evidence="12 13">
        <text>tRNA(Met) + L-methionine + ATP = L-methionyl-tRNA(Met) + AMP + diphosphate</text>
        <dbReference type="Rhea" id="RHEA:13481"/>
        <dbReference type="Rhea" id="RHEA-COMP:9667"/>
        <dbReference type="Rhea" id="RHEA-COMP:9698"/>
        <dbReference type="ChEBI" id="CHEBI:30616"/>
        <dbReference type="ChEBI" id="CHEBI:33019"/>
        <dbReference type="ChEBI" id="CHEBI:57844"/>
        <dbReference type="ChEBI" id="CHEBI:78442"/>
        <dbReference type="ChEBI" id="CHEBI:78530"/>
        <dbReference type="ChEBI" id="CHEBI:456215"/>
        <dbReference type="EC" id="6.1.1.10"/>
    </reaction>
</comment>
<dbReference type="Pfam" id="PF09334">
    <property type="entry name" value="tRNA-synt_1g"/>
    <property type="match status" value="1"/>
</dbReference>
<feature type="domain" description="TRNA-binding" evidence="15">
    <location>
        <begin position="592"/>
        <end position="692"/>
    </location>
</feature>
<dbReference type="EC" id="6.1.1.10" evidence="13"/>
<feature type="short sequence motif" description="'HIGH' region" evidence="13">
    <location>
        <begin position="18"/>
        <end position="28"/>
    </location>
</feature>
<dbReference type="InterPro" id="IPR001412">
    <property type="entry name" value="aa-tRNA-synth_I_CS"/>
</dbReference>
<dbReference type="InterPro" id="IPR023457">
    <property type="entry name" value="Met-tRNA_synth_2"/>
</dbReference>
<dbReference type="RefSeq" id="WP_318750746.1">
    <property type="nucleotide sequence ID" value="NZ_CP132508.1"/>
</dbReference>
<dbReference type="Pfam" id="PF01588">
    <property type="entry name" value="tRNA_bind"/>
    <property type="match status" value="1"/>
</dbReference>
<evidence type="ECO:0000256" key="2">
    <source>
        <dbReference type="ARBA" id="ARBA00004496"/>
    </source>
</evidence>
<evidence type="ECO:0000256" key="14">
    <source>
        <dbReference type="SAM" id="MobiDB-lite"/>
    </source>
</evidence>
<dbReference type="PROSITE" id="PS00178">
    <property type="entry name" value="AA_TRNA_LIGASE_I"/>
    <property type="match status" value="1"/>
</dbReference>
<sequence>MPGSSAARGRFYITTPIYYPNDRLHIGHTYTTVAADALARYHRLRGDDTWFLTGTDEHGQKIERAARKAGKEPLEYIDPIVEATKELWRRLHISYDDFIRTTEPRHERRVQQIFQRLYEQGDIYKGVYEGLYCTACEAYYTEAELLDGGRCPVHEAPVERLQEESYFFRLSKYAQPLLEHIERHPEFVQPPSRRNEVVAFIRQGLQDLSVSRTSFRWGIPVPFDPDHVIYVWIDALANYITALGWPDGELYRRFWPADVHLIGKDILRFHAIIWPALLMALGEPLPRCVYGHGWLLIDGGKIGKSRAGGQVIDPVQLIDKYGVDPVRYFLLREVPFGDDGSYSEEALVRRFNADLANDLGNLAWRTTGMIQRFLDGRIPEPPGAASDGVLAAAARATAERVERAMAGFDLPAALQAIWDLIGRANKYIDEQAPWALRRAGDRERLEAVLYDVAETARVVGVLLSPFLVETPQRLWSQLGLGPEYRPASWQQGLAWGQLPGGARVVRDQPLFPRIPGDEPAREGGVVPTAGDGTGGPVAGRSAPGAAAAGRPGAAGAGTRPSAEPTPAADPASGPASGRPGPDGASDPVTIDDFARLELRTARVVKAEKHPRADRLLRLEVDLGHERRQIVAGIAAHYRPEELVGKTVIVVANLRPRVIRGVESQGMVLAAEDGQGLALLTTDRPIAEGSRIR</sequence>
<evidence type="ECO:0000256" key="1">
    <source>
        <dbReference type="ARBA" id="ARBA00003314"/>
    </source>
</evidence>
<evidence type="ECO:0000313" key="17">
    <source>
        <dbReference type="Proteomes" id="UP001304683"/>
    </source>
</evidence>
<dbReference type="Gene3D" id="1.10.730.10">
    <property type="entry name" value="Isoleucyl-tRNA Synthetase, Domain 1"/>
    <property type="match status" value="1"/>
</dbReference>
<evidence type="ECO:0000313" key="16">
    <source>
        <dbReference type="EMBL" id="WPD19135.1"/>
    </source>
</evidence>
<feature type="region of interest" description="Disordered" evidence="14">
    <location>
        <begin position="508"/>
        <end position="588"/>
    </location>
</feature>
<dbReference type="InterPro" id="IPR009080">
    <property type="entry name" value="tRNAsynth_Ia_anticodon-bd"/>
</dbReference>
<keyword evidence="13" id="KW-0862">Zinc</keyword>
<dbReference type="PANTHER" id="PTHR43326:SF1">
    <property type="entry name" value="METHIONINE--TRNA LIGASE, MITOCHONDRIAL"/>
    <property type="match status" value="1"/>
</dbReference>
<gene>
    <name evidence="13 16" type="primary">metG</name>
    <name evidence="16" type="ORF">Q5761_00185</name>
</gene>
<dbReference type="EMBL" id="CP132508">
    <property type="protein sequence ID" value="WPD19135.1"/>
    <property type="molecule type" value="Genomic_DNA"/>
</dbReference>
<evidence type="ECO:0000256" key="3">
    <source>
        <dbReference type="ARBA" id="ARBA00011738"/>
    </source>
</evidence>
<dbReference type="CDD" id="cd02800">
    <property type="entry name" value="tRNA_bind_EcMetRS_like"/>
    <property type="match status" value="1"/>
</dbReference>
<dbReference type="InterPro" id="IPR012340">
    <property type="entry name" value="NA-bd_OB-fold"/>
</dbReference>
<dbReference type="InterPro" id="IPR015413">
    <property type="entry name" value="Methionyl/Leucyl_tRNA_Synth"/>
</dbReference>
<name>A0ABZ0QNS5_9FIRM</name>
<dbReference type="SUPFAM" id="SSF52374">
    <property type="entry name" value="Nucleotidylyl transferase"/>
    <property type="match status" value="1"/>
</dbReference>
<dbReference type="PROSITE" id="PS50886">
    <property type="entry name" value="TRBD"/>
    <property type="match status" value="1"/>
</dbReference>
<evidence type="ECO:0000256" key="5">
    <source>
        <dbReference type="ARBA" id="ARBA00022555"/>
    </source>
</evidence>
<evidence type="ECO:0000256" key="8">
    <source>
        <dbReference type="ARBA" id="ARBA00022840"/>
    </source>
</evidence>
<dbReference type="InterPro" id="IPR014758">
    <property type="entry name" value="Met-tRNA_synth"/>
</dbReference>
<dbReference type="PANTHER" id="PTHR43326">
    <property type="entry name" value="METHIONYL-TRNA SYNTHETASE"/>
    <property type="match status" value="1"/>
</dbReference>
<keyword evidence="6 13" id="KW-0436">Ligase</keyword>
<feature type="compositionally biased region" description="Low complexity" evidence="14">
    <location>
        <begin position="538"/>
        <end position="585"/>
    </location>
</feature>
<dbReference type="Proteomes" id="UP001304683">
    <property type="component" value="Chromosome"/>
</dbReference>
<feature type="binding site" evidence="13">
    <location>
        <position position="136"/>
    </location>
    <ligand>
        <name>Zn(2+)</name>
        <dbReference type="ChEBI" id="CHEBI:29105"/>
    </ligand>
</feature>
<comment type="similarity">
    <text evidence="13">Belongs to the class-I aminoacyl-tRNA synthetase family. MetG type 2A subfamily.</text>
</comment>
<dbReference type="HAMAP" id="MF_01228">
    <property type="entry name" value="Met_tRNA_synth_type2"/>
    <property type="match status" value="1"/>
</dbReference>
<dbReference type="NCBIfam" id="TIGR00399">
    <property type="entry name" value="metG_C_term"/>
    <property type="match status" value="1"/>
</dbReference>
<evidence type="ECO:0000256" key="12">
    <source>
        <dbReference type="ARBA" id="ARBA00047364"/>
    </source>
</evidence>
<dbReference type="Gene3D" id="3.40.50.620">
    <property type="entry name" value="HUPs"/>
    <property type="match status" value="1"/>
</dbReference>
<evidence type="ECO:0000256" key="10">
    <source>
        <dbReference type="ARBA" id="ARBA00022917"/>
    </source>
</evidence>
<feature type="short sequence motif" description="'KMSKS' region" evidence="13">
    <location>
        <begin position="301"/>
        <end position="305"/>
    </location>
</feature>
<keyword evidence="7 13" id="KW-0547">Nucleotide-binding</keyword>
<comment type="cofactor">
    <cofactor evidence="13">
        <name>Zn(2+)</name>
        <dbReference type="ChEBI" id="CHEBI:29105"/>
    </cofactor>
    <text evidence="13">Binds 1 zinc ion per subunit.</text>
</comment>
<dbReference type="SUPFAM" id="SSF47323">
    <property type="entry name" value="Anticodon-binding domain of a subclass of class I aminoacyl-tRNA synthetases"/>
    <property type="match status" value="1"/>
</dbReference>
<protein>
    <recommendedName>
        <fullName evidence="13">Methionine--tRNA ligase</fullName>
        <ecNumber evidence="13">6.1.1.10</ecNumber>
    </recommendedName>
    <alternativeName>
        <fullName evidence="13">Methionyl-tRNA synthetase</fullName>
        <shortName evidence="13">MetRS</shortName>
    </alternativeName>
</protein>
<evidence type="ECO:0000256" key="6">
    <source>
        <dbReference type="ARBA" id="ARBA00022598"/>
    </source>
</evidence>
<evidence type="ECO:0000259" key="15">
    <source>
        <dbReference type="PROSITE" id="PS50886"/>
    </source>
</evidence>
<dbReference type="Gene3D" id="2.170.220.10">
    <property type="match status" value="1"/>
</dbReference>
<dbReference type="Gene3D" id="2.40.50.140">
    <property type="entry name" value="Nucleic acid-binding proteins"/>
    <property type="match status" value="1"/>
</dbReference>
<dbReference type="CDD" id="cd07957">
    <property type="entry name" value="Anticodon_Ia_Met"/>
    <property type="match status" value="1"/>
</dbReference>
<dbReference type="InterPro" id="IPR041872">
    <property type="entry name" value="Anticodon_Met"/>
</dbReference>
<dbReference type="InterPro" id="IPR033911">
    <property type="entry name" value="MetRS_core"/>
</dbReference>
<feature type="binding site" evidence="13">
    <location>
        <position position="154"/>
    </location>
    <ligand>
        <name>Zn(2+)</name>
        <dbReference type="ChEBI" id="CHEBI:29105"/>
    </ligand>
</feature>
<dbReference type="NCBIfam" id="NF008900">
    <property type="entry name" value="PRK12267.1"/>
    <property type="match status" value="1"/>
</dbReference>
<keyword evidence="10 13" id="KW-0648">Protein biosynthesis</keyword>
<dbReference type="InterPro" id="IPR004495">
    <property type="entry name" value="Met-tRNA-synth_bsu_C"/>
</dbReference>
<organism evidence="16 17">
    <name type="scientific">Thermaerobacter composti</name>
    <dbReference type="NCBI Taxonomy" id="554949"/>
    <lineage>
        <taxon>Bacteria</taxon>
        <taxon>Bacillati</taxon>
        <taxon>Bacillota</taxon>
        <taxon>Clostridia</taxon>
        <taxon>Eubacteriales</taxon>
        <taxon>Clostridiales Family XVII. Incertae Sedis</taxon>
        <taxon>Thermaerobacter</taxon>
    </lineage>
</organism>
<keyword evidence="8 13" id="KW-0067">ATP-binding</keyword>
<accession>A0ABZ0QNS5</accession>
<keyword evidence="4 13" id="KW-0963">Cytoplasm</keyword>
<dbReference type="InterPro" id="IPR002547">
    <property type="entry name" value="tRNA-bd_dom"/>
</dbReference>
<keyword evidence="17" id="KW-1185">Reference proteome</keyword>
<keyword evidence="13" id="KW-0479">Metal-binding</keyword>
<feature type="binding site" evidence="13">
    <location>
        <position position="133"/>
    </location>
    <ligand>
        <name>Zn(2+)</name>
        <dbReference type="ChEBI" id="CHEBI:29105"/>
    </ligand>
</feature>
<dbReference type="GO" id="GO:0004825">
    <property type="term" value="F:methionine-tRNA ligase activity"/>
    <property type="evidence" value="ECO:0007669"/>
    <property type="project" value="UniProtKB-EC"/>
</dbReference>
<reference evidence="16 17" key="1">
    <citation type="submission" date="2023-08" db="EMBL/GenBank/DDBJ databases">
        <title>Genome sequence of Thermaerobacter compostii strain Ins1, a spore-forming filamentous bacterium isolated from a deep geothermal reservoir.</title>
        <authorList>
            <person name="Bregnard D."/>
            <person name="Gonzalez D."/>
            <person name="Junier P."/>
        </authorList>
    </citation>
    <scope>NUCLEOTIDE SEQUENCE [LARGE SCALE GENOMIC DNA]</scope>
    <source>
        <strain evidence="16 17">Ins1</strain>
    </source>
</reference>
<comment type="subcellular location">
    <subcellularLocation>
        <location evidence="2 13">Cytoplasm</location>
    </subcellularLocation>
</comment>
<dbReference type="CDD" id="cd00814">
    <property type="entry name" value="MetRS_core"/>
    <property type="match status" value="1"/>
</dbReference>
<keyword evidence="5 13" id="KW-0820">tRNA-binding</keyword>
<evidence type="ECO:0000256" key="4">
    <source>
        <dbReference type="ARBA" id="ARBA00022490"/>
    </source>
</evidence>
<keyword evidence="11 13" id="KW-0030">Aminoacyl-tRNA synthetase</keyword>
<evidence type="ECO:0000256" key="13">
    <source>
        <dbReference type="HAMAP-Rule" id="MF_01228"/>
    </source>
</evidence>
<feature type="binding site" evidence="13">
    <location>
        <position position="151"/>
    </location>
    <ligand>
        <name>Zn(2+)</name>
        <dbReference type="ChEBI" id="CHEBI:29105"/>
    </ligand>
</feature>
<dbReference type="InterPro" id="IPR014729">
    <property type="entry name" value="Rossmann-like_a/b/a_fold"/>
</dbReference>
<dbReference type="NCBIfam" id="TIGR00398">
    <property type="entry name" value="metG"/>
    <property type="match status" value="1"/>
</dbReference>
<comment type="function">
    <text evidence="1 13">Is required not only for elongation of protein synthesis but also for the initiation of all mRNA translation through initiator tRNA(fMet) aminoacylation.</text>
</comment>
<evidence type="ECO:0000256" key="7">
    <source>
        <dbReference type="ARBA" id="ARBA00022741"/>
    </source>
</evidence>